<dbReference type="InterPro" id="IPR029044">
    <property type="entry name" value="Nucleotide-diphossugar_trans"/>
</dbReference>
<sequence length="243" mass="27174">MILGVLQARLSSTRLPGKVLKEVHGEPMILRQIERLRRSVMLDDLIVATSTDSSDDELVAVLEASGVGFRRGPLDDVLERFGIVVDEFQPETVVRLTADCPVADVAIIDDVIRKHISRGVSYTSNVLEPTFPDGLDVECIRRDAFDALRAQDLTAAEREHVTLGIYSHPELYSLESVTQKPNLNSLRWTVDVQEDLDFIRTIFSNLYDDNHAFGQAEILKFLEQKPALSRTDVDDARNAGSLK</sequence>
<comment type="caution">
    <text evidence="1">The sequence shown here is derived from an EMBL/GenBank/DDBJ whole genome shotgun (WGS) entry which is preliminary data.</text>
</comment>
<proteinExistence type="predicted"/>
<dbReference type="AlphaFoldDB" id="A0A7W3JU88"/>
<dbReference type="Proteomes" id="UP000524237">
    <property type="component" value="Unassembled WGS sequence"/>
</dbReference>
<dbReference type="InterPro" id="IPR003329">
    <property type="entry name" value="Cytidylyl_trans"/>
</dbReference>
<dbReference type="PANTHER" id="PTHR42866">
    <property type="entry name" value="3-DEOXY-MANNO-OCTULOSONATE CYTIDYLYLTRANSFERASE"/>
    <property type="match status" value="1"/>
</dbReference>
<dbReference type="PANTHER" id="PTHR42866:SF1">
    <property type="entry name" value="SPORE COAT POLYSACCHARIDE BIOSYNTHESIS PROTEIN SPSF"/>
    <property type="match status" value="1"/>
</dbReference>
<keyword evidence="2" id="KW-1185">Reference proteome</keyword>
<evidence type="ECO:0000313" key="1">
    <source>
        <dbReference type="EMBL" id="MBA8829272.1"/>
    </source>
</evidence>
<dbReference type="CDD" id="cd02518">
    <property type="entry name" value="GT2_SpsF"/>
    <property type="match status" value="1"/>
</dbReference>
<organism evidence="1 2">
    <name type="scientific">Alpinimonas psychrophila</name>
    <dbReference type="NCBI Taxonomy" id="748908"/>
    <lineage>
        <taxon>Bacteria</taxon>
        <taxon>Bacillati</taxon>
        <taxon>Actinomycetota</taxon>
        <taxon>Actinomycetes</taxon>
        <taxon>Micrococcales</taxon>
        <taxon>Microbacteriaceae</taxon>
        <taxon>Alpinimonas</taxon>
    </lineage>
</organism>
<dbReference type="RefSeq" id="WP_182484710.1">
    <property type="nucleotide sequence ID" value="NZ_JACGWU010000003.1"/>
</dbReference>
<accession>A0A7W3JU88</accession>
<dbReference type="Pfam" id="PF02348">
    <property type="entry name" value="CTP_transf_3"/>
    <property type="match status" value="1"/>
</dbReference>
<gene>
    <name evidence="1" type="ORF">FB555_001375</name>
</gene>
<reference evidence="1 2" key="1">
    <citation type="submission" date="2020-07" db="EMBL/GenBank/DDBJ databases">
        <title>Sequencing the genomes of 1000 actinobacteria strains.</title>
        <authorList>
            <person name="Klenk H.-P."/>
        </authorList>
    </citation>
    <scope>NUCLEOTIDE SEQUENCE [LARGE SCALE GENOMIC DNA]</scope>
    <source>
        <strain evidence="1 2">DSM 23737</strain>
    </source>
</reference>
<dbReference type="EMBL" id="JACGWU010000003">
    <property type="protein sequence ID" value="MBA8829272.1"/>
    <property type="molecule type" value="Genomic_DNA"/>
</dbReference>
<protein>
    <submittedName>
        <fullName evidence="1">Spore coat polysaccharide biosynthesis protein SpsF</fullName>
    </submittedName>
</protein>
<dbReference type="SUPFAM" id="SSF53448">
    <property type="entry name" value="Nucleotide-diphospho-sugar transferases"/>
    <property type="match status" value="1"/>
</dbReference>
<dbReference type="GO" id="GO:0005829">
    <property type="term" value="C:cytosol"/>
    <property type="evidence" value="ECO:0007669"/>
    <property type="project" value="TreeGrafter"/>
</dbReference>
<dbReference type="Gene3D" id="3.90.550.10">
    <property type="entry name" value="Spore Coat Polysaccharide Biosynthesis Protein SpsA, Chain A"/>
    <property type="match status" value="1"/>
</dbReference>
<evidence type="ECO:0000313" key="2">
    <source>
        <dbReference type="Proteomes" id="UP000524237"/>
    </source>
</evidence>
<name>A0A7W3JU88_9MICO</name>